<dbReference type="GO" id="GO:0008652">
    <property type="term" value="P:amino acid biosynthetic process"/>
    <property type="evidence" value="ECO:0007669"/>
    <property type="project" value="UniProtKB-KW"/>
</dbReference>
<dbReference type="Proteomes" id="UP000613512">
    <property type="component" value="Unassembled WGS sequence"/>
</dbReference>
<feature type="binding site" evidence="5">
    <location>
        <position position="82"/>
    </location>
    <ligand>
        <name>3-dehydroquinate</name>
        <dbReference type="ChEBI" id="CHEBI:32364"/>
    </ligand>
</feature>
<feature type="binding site" evidence="5">
    <location>
        <begin position="46"/>
        <end position="48"/>
    </location>
    <ligand>
        <name>3-dehydroquinate</name>
        <dbReference type="ChEBI" id="CHEBI:32364"/>
    </ligand>
</feature>
<evidence type="ECO:0000256" key="4">
    <source>
        <dbReference type="ARBA" id="ARBA00023270"/>
    </source>
</evidence>
<keyword evidence="3 5" id="KW-0456">Lyase</keyword>
<dbReference type="InterPro" id="IPR018508">
    <property type="entry name" value="3-dehydroquinate_DH_AS"/>
</dbReference>
<comment type="subunit">
    <text evidence="5">Homodimer.</text>
</comment>
<comment type="catalytic activity">
    <reaction evidence="1 5">
        <text>3-dehydroquinate = 3-dehydroshikimate + H2O</text>
        <dbReference type="Rhea" id="RHEA:21096"/>
        <dbReference type="ChEBI" id="CHEBI:15377"/>
        <dbReference type="ChEBI" id="CHEBI:16630"/>
        <dbReference type="ChEBI" id="CHEBI:32364"/>
        <dbReference type="EC" id="4.2.1.10"/>
    </reaction>
</comment>
<dbReference type="CDD" id="cd00502">
    <property type="entry name" value="DHQase_I"/>
    <property type="match status" value="1"/>
</dbReference>
<feature type="binding site" evidence="5">
    <location>
        <position position="232"/>
    </location>
    <ligand>
        <name>3-dehydroquinate</name>
        <dbReference type="ChEBI" id="CHEBI:32364"/>
    </ligand>
</feature>
<accession>A0A916RYI5</accession>
<comment type="similarity">
    <text evidence="5">Belongs to the type-I 3-dehydroquinase family.</text>
</comment>
<dbReference type="Gene3D" id="3.20.20.70">
    <property type="entry name" value="Aldolase class I"/>
    <property type="match status" value="1"/>
</dbReference>
<evidence type="ECO:0000256" key="2">
    <source>
        <dbReference type="ARBA" id="ARBA00023141"/>
    </source>
</evidence>
<keyword evidence="7" id="KW-1185">Reference proteome</keyword>
<dbReference type="GO" id="GO:0009423">
    <property type="term" value="P:chorismate biosynthetic process"/>
    <property type="evidence" value="ECO:0007669"/>
    <property type="project" value="UniProtKB-UniRule"/>
</dbReference>
<reference evidence="6" key="2">
    <citation type="submission" date="2020-09" db="EMBL/GenBank/DDBJ databases">
        <authorList>
            <person name="Sun Q."/>
            <person name="Zhou Y."/>
        </authorList>
    </citation>
    <scope>NUCLEOTIDE SEQUENCE</scope>
    <source>
        <strain evidence="6">CGMCC 1.12408</strain>
    </source>
</reference>
<dbReference type="InterPro" id="IPR050146">
    <property type="entry name" value="Type-I_3-dehydroquinase"/>
</dbReference>
<dbReference type="PROSITE" id="PS01028">
    <property type="entry name" value="DEHYDROQUINASE_I"/>
    <property type="match status" value="1"/>
</dbReference>
<organism evidence="6 7">
    <name type="scientific">Ornithinibacillus halotolerans</name>
    <dbReference type="NCBI Taxonomy" id="1274357"/>
    <lineage>
        <taxon>Bacteria</taxon>
        <taxon>Bacillati</taxon>
        <taxon>Bacillota</taxon>
        <taxon>Bacilli</taxon>
        <taxon>Bacillales</taxon>
        <taxon>Bacillaceae</taxon>
        <taxon>Ornithinibacillus</taxon>
    </lineage>
</organism>
<dbReference type="FunFam" id="3.20.20.70:FF:000047">
    <property type="entry name" value="3-dehydroquinate dehydratase"/>
    <property type="match status" value="1"/>
</dbReference>
<feature type="binding site" evidence="5">
    <location>
        <position position="236"/>
    </location>
    <ligand>
        <name>3-dehydroquinate</name>
        <dbReference type="ChEBI" id="CHEBI:32364"/>
    </ligand>
</feature>
<dbReference type="SUPFAM" id="SSF51569">
    <property type="entry name" value="Aldolase"/>
    <property type="match status" value="1"/>
</dbReference>
<dbReference type="PANTHER" id="PTHR43699:SF1">
    <property type="entry name" value="3-DEHYDROQUINATE DEHYDRATASE"/>
    <property type="match status" value="1"/>
</dbReference>
<dbReference type="RefSeq" id="WP_188384621.1">
    <property type="nucleotide sequence ID" value="NZ_BMEY01000009.1"/>
</dbReference>
<protein>
    <recommendedName>
        <fullName evidence="5">3-dehydroquinate dehydratase</fullName>
        <shortName evidence="5">3-dehydroquinase</shortName>
        <ecNumber evidence="5">4.2.1.10</ecNumber>
    </recommendedName>
    <alternativeName>
        <fullName evidence="5">Type I DHQase</fullName>
    </alternativeName>
    <alternativeName>
        <fullName evidence="5">Type I dehydroquinase</fullName>
        <shortName evidence="5">DHQ1</shortName>
    </alternativeName>
</protein>
<dbReference type="EC" id="4.2.1.10" evidence="5"/>
<comment type="caution">
    <text evidence="5">Lacks conserved residue(s) required for the propagation of feature annotation.</text>
</comment>
<evidence type="ECO:0000313" key="6">
    <source>
        <dbReference type="EMBL" id="GGA77141.1"/>
    </source>
</evidence>
<comment type="function">
    <text evidence="5">Involved in the third step of the chorismate pathway, which leads to the biosynthesis of aromatic amino acids. Catalyzes the cis-dehydration of 3-dehydroquinate (DHQ) and introduces the first double bond of the aromatic ring to yield 3-dehydroshikimate.</text>
</comment>
<dbReference type="PANTHER" id="PTHR43699">
    <property type="entry name" value="3-DEHYDROQUINATE DEHYDRATASE"/>
    <property type="match status" value="1"/>
</dbReference>
<evidence type="ECO:0000313" key="7">
    <source>
        <dbReference type="Proteomes" id="UP000613512"/>
    </source>
</evidence>
<comment type="pathway">
    <text evidence="5">Metabolic intermediate biosynthesis; chorismate biosynthesis; chorismate from D-erythrose 4-phosphate and phosphoenolpyruvate: step 3/7.</text>
</comment>
<comment type="caution">
    <text evidence="6">The sequence shown here is derived from an EMBL/GenBank/DDBJ whole genome shotgun (WGS) entry which is preliminary data.</text>
</comment>
<dbReference type="GO" id="GO:0003855">
    <property type="term" value="F:3-dehydroquinate dehydratase activity"/>
    <property type="evidence" value="ECO:0007669"/>
    <property type="project" value="UniProtKB-UniRule"/>
</dbReference>
<feature type="binding site" evidence="5">
    <location>
        <position position="213"/>
    </location>
    <ligand>
        <name>3-dehydroquinate</name>
        <dbReference type="ChEBI" id="CHEBI:32364"/>
    </ligand>
</feature>
<proteinExistence type="inferred from homology"/>
<dbReference type="AlphaFoldDB" id="A0A916RYI5"/>
<dbReference type="Pfam" id="PF01487">
    <property type="entry name" value="DHquinase_I"/>
    <property type="match status" value="1"/>
</dbReference>
<evidence type="ECO:0000256" key="5">
    <source>
        <dbReference type="HAMAP-Rule" id="MF_00214"/>
    </source>
</evidence>
<keyword evidence="5" id="KW-0028">Amino-acid biosynthesis</keyword>
<dbReference type="HAMAP" id="MF_00214">
    <property type="entry name" value="AroD"/>
    <property type="match status" value="1"/>
</dbReference>
<feature type="active site" description="Schiff-base intermediate with substrate" evidence="5">
    <location>
        <position position="170"/>
    </location>
</feature>
<dbReference type="InterPro" id="IPR001381">
    <property type="entry name" value="DHquinase_I"/>
</dbReference>
<dbReference type="GO" id="GO:0046279">
    <property type="term" value="P:3,4-dihydroxybenzoate biosynthetic process"/>
    <property type="evidence" value="ECO:0007669"/>
    <property type="project" value="TreeGrafter"/>
</dbReference>
<evidence type="ECO:0000256" key="1">
    <source>
        <dbReference type="ARBA" id="ARBA00001864"/>
    </source>
</evidence>
<feature type="active site" description="Proton donor/acceptor" evidence="5">
    <location>
        <position position="143"/>
    </location>
</feature>
<gene>
    <name evidence="5 6" type="primary">aroD</name>
    <name evidence="6" type="ORF">GCM10008025_20960</name>
</gene>
<keyword evidence="2 5" id="KW-0057">Aromatic amino acid biosynthesis</keyword>
<dbReference type="InterPro" id="IPR013785">
    <property type="entry name" value="Aldolase_TIM"/>
</dbReference>
<dbReference type="GO" id="GO:0009073">
    <property type="term" value="P:aromatic amino acid family biosynthetic process"/>
    <property type="evidence" value="ECO:0007669"/>
    <property type="project" value="UniProtKB-KW"/>
</dbReference>
<sequence length="254" mass="28592">MKVINVRDIMIGEGMPKVIVPLVEKTESKLIDECVRIMEFNPDIIEWRVDSLSTVEDLYSVQRLLELIRGEIGDIPLLFTFRTIEEGGNKKVSLPYYKELLNTAIQSRLVDLVDIELNMDEETVNELVASAKEFGVYVVMSNHDFQQTPMKEEIIRRLCKMQDLGADIPKIAVMSTNTKDVVTLLDASQELRSKYLECPFIAISMGKMGIISRLAGEIFGSAATFASVVNQSAPGQIPISEVRNILHLINHYSK</sequence>
<dbReference type="NCBIfam" id="TIGR01093">
    <property type="entry name" value="aroD"/>
    <property type="match status" value="1"/>
</dbReference>
<evidence type="ECO:0000256" key="3">
    <source>
        <dbReference type="ARBA" id="ARBA00023239"/>
    </source>
</evidence>
<reference evidence="6" key="1">
    <citation type="journal article" date="2014" name="Int. J. Syst. Evol. Microbiol.">
        <title>Complete genome sequence of Corynebacterium casei LMG S-19264T (=DSM 44701T), isolated from a smear-ripened cheese.</title>
        <authorList>
            <consortium name="US DOE Joint Genome Institute (JGI-PGF)"/>
            <person name="Walter F."/>
            <person name="Albersmeier A."/>
            <person name="Kalinowski J."/>
            <person name="Ruckert C."/>
        </authorList>
    </citation>
    <scope>NUCLEOTIDE SEQUENCE</scope>
    <source>
        <strain evidence="6">CGMCC 1.12408</strain>
    </source>
</reference>
<name>A0A916RYI5_9BACI</name>
<dbReference type="EMBL" id="BMEY01000009">
    <property type="protein sequence ID" value="GGA77141.1"/>
    <property type="molecule type" value="Genomic_DNA"/>
</dbReference>
<keyword evidence="4 5" id="KW-0704">Schiff base</keyword>